<evidence type="ECO:0000313" key="4">
    <source>
        <dbReference type="Proteomes" id="UP000193642"/>
    </source>
</evidence>
<keyword evidence="2" id="KW-1133">Transmembrane helix</keyword>
<gene>
    <name evidence="3" type="ORF">BCR33DRAFT_721811</name>
</gene>
<name>A0A1Y2BQ67_9FUNG</name>
<evidence type="ECO:0000256" key="2">
    <source>
        <dbReference type="SAM" id="Phobius"/>
    </source>
</evidence>
<reference evidence="3 4" key="1">
    <citation type="submission" date="2016-07" db="EMBL/GenBank/DDBJ databases">
        <title>Pervasive Adenine N6-methylation of Active Genes in Fungi.</title>
        <authorList>
            <consortium name="DOE Joint Genome Institute"/>
            <person name="Mondo S.J."/>
            <person name="Dannebaum R.O."/>
            <person name="Kuo R.C."/>
            <person name="Labutti K."/>
            <person name="Haridas S."/>
            <person name="Kuo A."/>
            <person name="Salamov A."/>
            <person name="Ahrendt S.R."/>
            <person name="Lipzen A."/>
            <person name="Sullivan W."/>
            <person name="Andreopoulos W.B."/>
            <person name="Clum A."/>
            <person name="Lindquist E."/>
            <person name="Daum C."/>
            <person name="Ramamoorthy G.K."/>
            <person name="Gryganskyi A."/>
            <person name="Culley D."/>
            <person name="Magnuson J.K."/>
            <person name="James T.Y."/>
            <person name="O'Malley M.A."/>
            <person name="Stajich J.E."/>
            <person name="Spatafora J.W."/>
            <person name="Visel A."/>
            <person name="Grigoriev I.V."/>
        </authorList>
    </citation>
    <scope>NUCLEOTIDE SEQUENCE [LARGE SCALE GENOMIC DNA]</scope>
    <source>
        <strain evidence="3 4">JEL800</strain>
    </source>
</reference>
<evidence type="ECO:0000313" key="3">
    <source>
        <dbReference type="EMBL" id="ORY36892.1"/>
    </source>
</evidence>
<organism evidence="3 4">
    <name type="scientific">Rhizoclosmatium globosum</name>
    <dbReference type="NCBI Taxonomy" id="329046"/>
    <lineage>
        <taxon>Eukaryota</taxon>
        <taxon>Fungi</taxon>
        <taxon>Fungi incertae sedis</taxon>
        <taxon>Chytridiomycota</taxon>
        <taxon>Chytridiomycota incertae sedis</taxon>
        <taxon>Chytridiomycetes</taxon>
        <taxon>Chytridiales</taxon>
        <taxon>Chytriomycetaceae</taxon>
        <taxon>Rhizoclosmatium</taxon>
    </lineage>
</organism>
<dbReference type="Proteomes" id="UP000193642">
    <property type="component" value="Unassembled WGS sequence"/>
</dbReference>
<feature type="transmembrane region" description="Helical" evidence="2">
    <location>
        <begin position="23"/>
        <end position="47"/>
    </location>
</feature>
<protein>
    <submittedName>
        <fullName evidence="3">Uncharacterized protein</fullName>
    </submittedName>
</protein>
<dbReference type="AlphaFoldDB" id="A0A1Y2BQ67"/>
<evidence type="ECO:0000256" key="1">
    <source>
        <dbReference type="SAM" id="MobiDB-lite"/>
    </source>
</evidence>
<sequence length="167" mass="18139">MPPLIRRQTQQEPVPVEPPVNSIATPVTIGLVCATLLLFILVISLYLRSNRTVETNSQESLKAKTSISFSLSSHLSPLFTDTVDAVDSWHPGGYVGGKWTYFDAEEVYLSDASELGEQRPEEAPRITNPNPRLSEEMSLSTSNCCDSCSGVHGVGLGIQRSDISSSN</sequence>
<feature type="region of interest" description="Disordered" evidence="1">
    <location>
        <begin position="113"/>
        <end position="134"/>
    </location>
</feature>
<keyword evidence="2" id="KW-0812">Transmembrane</keyword>
<proteinExistence type="predicted"/>
<accession>A0A1Y2BQ67</accession>
<keyword evidence="4" id="KW-1185">Reference proteome</keyword>
<keyword evidence="2" id="KW-0472">Membrane</keyword>
<dbReference type="EMBL" id="MCGO01000053">
    <property type="protein sequence ID" value="ORY36892.1"/>
    <property type="molecule type" value="Genomic_DNA"/>
</dbReference>
<comment type="caution">
    <text evidence="3">The sequence shown here is derived from an EMBL/GenBank/DDBJ whole genome shotgun (WGS) entry which is preliminary data.</text>
</comment>